<evidence type="ECO:0000313" key="1">
    <source>
        <dbReference type="EMBL" id="KAK1141847.1"/>
    </source>
</evidence>
<gene>
    <name evidence="1" type="ORF">N8T08_008360</name>
</gene>
<keyword evidence="2" id="KW-1185">Reference proteome</keyword>
<accession>A0ACC3AVD8</accession>
<organism evidence="1 2">
    <name type="scientific">Aspergillus melleus</name>
    <dbReference type="NCBI Taxonomy" id="138277"/>
    <lineage>
        <taxon>Eukaryota</taxon>
        <taxon>Fungi</taxon>
        <taxon>Dikarya</taxon>
        <taxon>Ascomycota</taxon>
        <taxon>Pezizomycotina</taxon>
        <taxon>Eurotiomycetes</taxon>
        <taxon>Eurotiomycetidae</taxon>
        <taxon>Eurotiales</taxon>
        <taxon>Aspergillaceae</taxon>
        <taxon>Aspergillus</taxon>
        <taxon>Aspergillus subgen. Circumdati</taxon>
    </lineage>
</organism>
<protein>
    <submittedName>
        <fullName evidence="1">Uncharacterized protein</fullName>
    </submittedName>
</protein>
<dbReference type="Proteomes" id="UP001177260">
    <property type="component" value="Unassembled WGS sequence"/>
</dbReference>
<comment type="caution">
    <text evidence="1">The sequence shown here is derived from an EMBL/GenBank/DDBJ whole genome shotgun (WGS) entry which is preliminary data.</text>
</comment>
<name>A0ACC3AVD8_9EURO</name>
<sequence>MSKPAIGFVGLGAMGFGMATHLVSQGHAVHGFDVFPASVQRFQAAGGIAASSLQDSAEGKSFYVCMVASAPQVQSVLFADDGIVQHLPQNATLLLCSTVPASYAQSVAAELQARGRSDIHFIDCPVSGGAKRAADGTLSIMAGGSDEALQSGRDLLQTLSAESKLYLVPGGVGAGSNMKMVHQVLAAIHILGASEAQGLAAHLGLEARDTASKIMASDAWTWMHENRFPRMVDEDWNPGASALTIILKDVGIITSQARQHMFPTPLCSTAEQTYLAAMLHGYGPKDDSAMVRQYYSSPITDVQSPPTTEKTQESLQLVLDLMLGINLVAAAEAVSLARYLKADMAQFYRLVSDAAGASKVFVTRGLEMIEGKIGAQAPGSSQTVDEAIKRLENVVQRARDLYVPLHLANAALNMLLVAKRAGLGAEASTSVIKAYGYDC</sequence>
<reference evidence="1 2" key="1">
    <citation type="journal article" date="2023" name="ACS Omega">
        <title>Identification of the Neoaspergillic Acid Biosynthesis Gene Cluster by Establishing an In Vitro CRISPR-Ribonucleoprotein Genetic System in Aspergillus melleus.</title>
        <authorList>
            <person name="Yuan B."/>
            <person name="Grau M.F."/>
            <person name="Murata R.M."/>
            <person name="Torok T."/>
            <person name="Venkateswaran K."/>
            <person name="Stajich J.E."/>
            <person name="Wang C.C.C."/>
        </authorList>
    </citation>
    <scope>NUCLEOTIDE SEQUENCE [LARGE SCALE GENOMIC DNA]</scope>
    <source>
        <strain evidence="1 2">IMV 1140</strain>
    </source>
</reference>
<evidence type="ECO:0000313" key="2">
    <source>
        <dbReference type="Proteomes" id="UP001177260"/>
    </source>
</evidence>
<proteinExistence type="predicted"/>
<dbReference type="EMBL" id="JAOPJF010000058">
    <property type="protein sequence ID" value="KAK1141847.1"/>
    <property type="molecule type" value="Genomic_DNA"/>
</dbReference>